<comment type="caution">
    <text evidence="8">The sequence shown here is derived from an EMBL/GenBank/DDBJ whole genome shotgun (WGS) entry which is preliminary data.</text>
</comment>
<feature type="domain" description="Type II secretion system protein GspF" evidence="7">
    <location>
        <begin position="32"/>
        <end position="153"/>
    </location>
</feature>
<evidence type="ECO:0000259" key="7">
    <source>
        <dbReference type="Pfam" id="PF00482"/>
    </source>
</evidence>
<sequence length="158" mass="18211">MRSSGGHFVFGHQWEDHIFLEQFFSSLRLYNFFELLLASIDSGESLQNSIKKIAMSSSHHLNKKQLYILYYKIRLGFDYSDSFPQNWFLKESRLALVNSNKNGSIDRALSMASELQKQRWTKTLNTLNNIIPVASLLIAGLFVAQLLISIYAPLMEPF</sequence>
<evidence type="ECO:0000256" key="2">
    <source>
        <dbReference type="ARBA" id="ARBA00022475"/>
    </source>
</evidence>
<name>A0ABT4JQ17_9GAMM</name>
<evidence type="ECO:0000256" key="5">
    <source>
        <dbReference type="ARBA" id="ARBA00023136"/>
    </source>
</evidence>
<keyword evidence="5 6" id="KW-0472">Membrane</keyword>
<evidence type="ECO:0000313" key="9">
    <source>
        <dbReference type="Proteomes" id="UP001149719"/>
    </source>
</evidence>
<evidence type="ECO:0000256" key="6">
    <source>
        <dbReference type="SAM" id="Phobius"/>
    </source>
</evidence>
<keyword evidence="9" id="KW-1185">Reference proteome</keyword>
<keyword evidence="2" id="KW-1003">Cell membrane</keyword>
<evidence type="ECO:0000256" key="3">
    <source>
        <dbReference type="ARBA" id="ARBA00022692"/>
    </source>
</evidence>
<dbReference type="RefSeq" id="WP_269122388.1">
    <property type="nucleotide sequence ID" value="NZ_JAPUBN010000006.1"/>
</dbReference>
<feature type="transmembrane region" description="Helical" evidence="6">
    <location>
        <begin position="127"/>
        <end position="152"/>
    </location>
</feature>
<organism evidence="8 9">
    <name type="scientific">Marinomonas phaeophyticola</name>
    <dbReference type="NCBI Taxonomy" id="3004091"/>
    <lineage>
        <taxon>Bacteria</taxon>
        <taxon>Pseudomonadati</taxon>
        <taxon>Pseudomonadota</taxon>
        <taxon>Gammaproteobacteria</taxon>
        <taxon>Oceanospirillales</taxon>
        <taxon>Oceanospirillaceae</taxon>
        <taxon>Marinomonas</taxon>
    </lineage>
</organism>
<dbReference type="InterPro" id="IPR018076">
    <property type="entry name" value="T2SS_GspF_dom"/>
</dbReference>
<accession>A0ABT4JQ17</accession>
<comment type="subcellular location">
    <subcellularLocation>
        <location evidence="1">Cell membrane</location>
        <topology evidence="1">Multi-pass membrane protein</topology>
    </subcellularLocation>
</comment>
<evidence type="ECO:0000313" key="8">
    <source>
        <dbReference type="EMBL" id="MCZ2720471.1"/>
    </source>
</evidence>
<keyword evidence="4 6" id="KW-1133">Transmembrane helix</keyword>
<gene>
    <name evidence="8" type="ORF">O1D97_02115</name>
</gene>
<reference evidence="8" key="1">
    <citation type="submission" date="2022-12" db="EMBL/GenBank/DDBJ databases">
        <title>Marinomonas 15G1-11 sp. nov, isolated from marine algae.</title>
        <authorList>
            <person name="Butt M."/>
            <person name="Choi D.G."/>
            <person name="Kim J.M."/>
            <person name="Lee J.K."/>
            <person name="Baek J.H."/>
            <person name="Jeon C.O."/>
        </authorList>
    </citation>
    <scope>NUCLEOTIDE SEQUENCE</scope>
    <source>
        <strain evidence="8">15G1-11</strain>
    </source>
</reference>
<evidence type="ECO:0000256" key="4">
    <source>
        <dbReference type="ARBA" id="ARBA00022989"/>
    </source>
</evidence>
<protein>
    <submittedName>
        <fullName evidence="8">Type II secretion system F family protein</fullName>
    </submittedName>
</protein>
<evidence type="ECO:0000256" key="1">
    <source>
        <dbReference type="ARBA" id="ARBA00004651"/>
    </source>
</evidence>
<dbReference type="EMBL" id="JAPUBN010000006">
    <property type="protein sequence ID" value="MCZ2720471.1"/>
    <property type="molecule type" value="Genomic_DNA"/>
</dbReference>
<dbReference type="Proteomes" id="UP001149719">
    <property type="component" value="Unassembled WGS sequence"/>
</dbReference>
<dbReference type="Pfam" id="PF00482">
    <property type="entry name" value="T2SSF"/>
    <property type="match status" value="1"/>
</dbReference>
<keyword evidence="3 6" id="KW-0812">Transmembrane</keyword>
<proteinExistence type="predicted"/>